<evidence type="ECO:0000313" key="2">
    <source>
        <dbReference type="EMBL" id="OAY50054.1"/>
    </source>
</evidence>
<protein>
    <submittedName>
        <fullName evidence="2">Uncharacterized protein</fullName>
    </submittedName>
</protein>
<organism evidence="2">
    <name type="scientific">Manihot esculenta</name>
    <name type="common">Cassava</name>
    <name type="synonym">Jatropha manihot</name>
    <dbReference type="NCBI Taxonomy" id="3983"/>
    <lineage>
        <taxon>Eukaryota</taxon>
        <taxon>Viridiplantae</taxon>
        <taxon>Streptophyta</taxon>
        <taxon>Embryophyta</taxon>
        <taxon>Tracheophyta</taxon>
        <taxon>Spermatophyta</taxon>
        <taxon>Magnoliopsida</taxon>
        <taxon>eudicotyledons</taxon>
        <taxon>Gunneridae</taxon>
        <taxon>Pentapetalae</taxon>
        <taxon>rosids</taxon>
        <taxon>fabids</taxon>
        <taxon>Malpighiales</taxon>
        <taxon>Euphorbiaceae</taxon>
        <taxon>Crotonoideae</taxon>
        <taxon>Manihoteae</taxon>
        <taxon>Manihot</taxon>
    </lineage>
</organism>
<sequence length="116" mass="13656">MLVLCSLSNEKTAYDFFLNIFWLMLLTQFYHPWIFENWKSVNFMCHISANLRHLGFKILAVTTVVTFICTLMMKLFTLWSGFFFSFVSVASLIHGHWLICCVIFTITSFLSFVFIL</sequence>
<keyword evidence="1" id="KW-0812">Transmembrane</keyword>
<keyword evidence="1" id="KW-1133">Transmembrane helix</keyword>
<proteinExistence type="predicted"/>
<reference evidence="2" key="1">
    <citation type="submission" date="2016-02" db="EMBL/GenBank/DDBJ databases">
        <title>WGS assembly of Manihot esculenta.</title>
        <authorList>
            <person name="Bredeson J.V."/>
            <person name="Prochnik S.E."/>
            <person name="Lyons J.B."/>
            <person name="Schmutz J."/>
            <person name="Grimwood J."/>
            <person name="Vrebalov J."/>
            <person name="Bart R.S."/>
            <person name="Amuge T."/>
            <person name="Ferguson M.E."/>
            <person name="Green R."/>
            <person name="Putnam N."/>
            <person name="Stites J."/>
            <person name="Rounsley S."/>
            <person name="Rokhsar D.S."/>
        </authorList>
    </citation>
    <scope>NUCLEOTIDE SEQUENCE [LARGE SCALE GENOMIC DNA]</scope>
    <source>
        <tissue evidence="2">Leaf</tissue>
    </source>
</reference>
<feature type="transmembrane region" description="Helical" evidence="1">
    <location>
        <begin position="96"/>
        <end position="115"/>
    </location>
</feature>
<feature type="transmembrane region" description="Helical" evidence="1">
    <location>
        <begin position="16"/>
        <end position="35"/>
    </location>
</feature>
<dbReference type="AlphaFoldDB" id="A0A2C9VUZ7"/>
<dbReference type="EMBL" id="CM004391">
    <property type="protein sequence ID" value="OAY50054.1"/>
    <property type="molecule type" value="Genomic_DNA"/>
</dbReference>
<feature type="transmembrane region" description="Helical" evidence="1">
    <location>
        <begin position="56"/>
        <end position="76"/>
    </location>
</feature>
<evidence type="ECO:0000256" key="1">
    <source>
        <dbReference type="SAM" id="Phobius"/>
    </source>
</evidence>
<accession>A0A2C9VUZ7</accession>
<name>A0A2C9VUZ7_MANES</name>
<gene>
    <name evidence="2" type="ORF">MANES_05G104600</name>
</gene>
<keyword evidence="1" id="KW-0472">Membrane</keyword>